<accession>A0A0L0VNA2</accession>
<evidence type="ECO:0000313" key="3">
    <source>
        <dbReference type="Proteomes" id="UP000054564"/>
    </source>
</evidence>
<proteinExistence type="predicted"/>
<protein>
    <submittedName>
        <fullName evidence="2">Uncharacterized protein</fullName>
    </submittedName>
</protein>
<evidence type="ECO:0000256" key="1">
    <source>
        <dbReference type="SAM" id="MobiDB-lite"/>
    </source>
</evidence>
<feature type="region of interest" description="Disordered" evidence="1">
    <location>
        <begin position="64"/>
        <end position="90"/>
    </location>
</feature>
<feature type="compositionally biased region" description="Polar residues" evidence="1">
    <location>
        <begin position="7"/>
        <end position="16"/>
    </location>
</feature>
<feature type="compositionally biased region" description="Basic and acidic residues" evidence="1">
    <location>
        <begin position="64"/>
        <end position="74"/>
    </location>
</feature>
<reference evidence="3" key="1">
    <citation type="submission" date="2014-03" db="EMBL/GenBank/DDBJ databases">
        <title>The Genome Sequence of Puccinia striiformis f. sp. tritici PST-78.</title>
        <authorList>
            <consortium name="The Broad Institute Genome Sequencing Platform"/>
            <person name="Cuomo C."/>
            <person name="Hulbert S."/>
            <person name="Chen X."/>
            <person name="Walker B."/>
            <person name="Young S.K."/>
            <person name="Zeng Q."/>
            <person name="Gargeya S."/>
            <person name="Fitzgerald M."/>
            <person name="Haas B."/>
            <person name="Abouelleil A."/>
            <person name="Alvarado L."/>
            <person name="Arachchi H.M."/>
            <person name="Berlin A.M."/>
            <person name="Chapman S.B."/>
            <person name="Goldberg J."/>
            <person name="Griggs A."/>
            <person name="Gujja S."/>
            <person name="Hansen M."/>
            <person name="Howarth C."/>
            <person name="Imamovic A."/>
            <person name="Larimer J."/>
            <person name="McCowan C."/>
            <person name="Montmayeur A."/>
            <person name="Murphy C."/>
            <person name="Neiman D."/>
            <person name="Pearson M."/>
            <person name="Priest M."/>
            <person name="Roberts A."/>
            <person name="Saif S."/>
            <person name="Shea T."/>
            <person name="Sisk P."/>
            <person name="Sykes S."/>
            <person name="Wortman J."/>
            <person name="Nusbaum C."/>
            <person name="Birren B."/>
        </authorList>
    </citation>
    <scope>NUCLEOTIDE SEQUENCE [LARGE SCALE GENOMIC DNA]</scope>
    <source>
        <strain evidence="3">race PST-78</strain>
    </source>
</reference>
<dbReference type="EMBL" id="AJIL01000035">
    <property type="protein sequence ID" value="KNF00741.1"/>
    <property type="molecule type" value="Genomic_DNA"/>
</dbReference>
<organism evidence="2 3">
    <name type="scientific">Puccinia striiformis f. sp. tritici PST-78</name>
    <dbReference type="NCBI Taxonomy" id="1165861"/>
    <lineage>
        <taxon>Eukaryota</taxon>
        <taxon>Fungi</taxon>
        <taxon>Dikarya</taxon>
        <taxon>Basidiomycota</taxon>
        <taxon>Pucciniomycotina</taxon>
        <taxon>Pucciniomycetes</taxon>
        <taxon>Pucciniales</taxon>
        <taxon>Pucciniaceae</taxon>
        <taxon>Puccinia</taxon>
    </lineage>
</organism>
<sequence>MYGQRRCWNTASSSNPLKRKNTSPLDLSKRLACHSINDVSQNSNLIDLRSTSELVYSSEFLPDHQSARTSDNHHSSSKKKNTSVSHSNHRIESSLIDRITLPFQNQNQTLSPHSNLFNSNKRYLSLPAYLEHQVLNLILADYSAL</sequence>
<keyword evidence="3" id="KW-1185">Reference proteome</keyword>
<comment type="caution">
    <text evidence="2">The sequence shown here is derived from an EMBL/GenBank/DDBJ whole genome shotgun (WGS) entry which is preliminary data.</text>
</comment>
<evidence type="ECO:0000313" key="2">
    <source>
        <dbReference type="EMBL" id="KNF00741.1"/>
    </source>
</evidence>
<gene>
    <name evidence="2" type="ORF">PSTG_06155</name>
</gene>
<dbReference type="Proteomes" id="UP000054564">
    <property type="component" value="Unassembled WGS sequence"/>
</dbReference>
<feature type="region of interest" description="Disordered" evidence="1">
    <location>
        <begin position="1"/>
        <end position="23"/>
    </location>
</feature>
<dbReference type="AlphaFoldDB" id="A0A0L0VNA2"/>
<name>A0A0L0VNA2_9BASI</name>